<feature type="domain" description="DUF5675" evidence="1">
    <location>
        <begin position="12"/>
        <end position="133"/>
    </location>
</feature>
<evidence type="ECO:0000259" key="1">
    <source>
        <dbReference type="Pfam" id="PF18925"/>
    </source>
</evidence>
<sequence length="148" mass="17080">MAGEKEKRSVKINRIFGSDKQTLGILTVYDDLNFPFYELRTLELPDKDNQNRISCILAGEYWVEKRWSKKYGSHFILKDVYGRTYILIHAANYFRQLLGCIAVGHSHTDIDGDGHRDVTNSINALKKLNKLLPKRFKLTITDGYKNLG</sequence>
<evidence type="ECO:0000313" key="2">
    <source>
        <dbReference type="EMBL" id="KKN36700.1"/>
    </source>
</evidence>
<comment type="caution">
    <text evidence="2">The sequence shown here is derived from an EMBL/GenBank/DDBJ whole genome shotgun (WGS) entry which is preliminary data.</text>
</comment>
<name>A0A0F9PYF4_9ZZZZ</name>
<organism evidence="2">
    <name type="scientific">marine sediment metagenome</name>
    <dbReference type="NCBI Taxonomy" id="412755"/>
    <lineage>
        <taxon>unclassified sequences</taxon>
        <taxon>metagenomes</taxon>
        <taxon>ecological metagenomes</taxon>
    </lineage>
</organism>
<reference evidence="2" key="1">
    <citation type="journal article" date="2015" name="Nature">
        <title>Complex archaea that bridge the gap between prokaryotes and eukaryotes.</title>
        <authorList>
            <person name="Spang A."/>
            <person name="Saw J.H."/>
            <person name="Jorgensen S.L."/>
            <person name="Zaremba-Niedzwiedzka K."/>
            <person name="Martijn J."/>
            <person name="Lind A.E."/>
            <person name="van Eijk R."/>
            <person name="Schleper C."/>
            <person name="Guy L."/>
            <person name="Ettema T.J."/>
        </authorList>
    </citation>
    <scope>NUCLEOTIDE SEQUENCE</scope>
</reference>
<dbReference type="AlphaFoldDB" id="A0A0F9PYF4"/>
<protein>
    <recommendedName>
        <fullName evidence="1">DUF5675 domain-containing protein</fullName>
    </recommendedName>
</protein>
<accession>A0A0F9PYF4</accession>
<dbReference type="Pfam" id="PF18925">
    <property type="entry name" value="DUF5675"/>
    <property type="match status" value="1"/>
</dbReference>
<dbReference type="EMBL" id="LAZR01001948">
    <property type="protein sequence ID" value="KKN36700.1"/>
    <property type="molecule type" value="Genomic_DNA"/>
</dbReference>
<gene>
    <name evidence="2" type="ORF">LCGC14_0770880</name>
</gene>
<dbReference type="InterPro" id="IPR043732">
    <property type="entry name" value="DUF5675"/>
</dbReference>
<proteinExistence type="predicted"/>